<dbReference type="EMBL" id="SLWL01000003">
    <property type="protein sequence ID" value="TCO14591.1"/>
    <property type="molecule type" value="Genomic_DNA"/>
</dbReference>
<dbReference type="GO" id="GO:0016020">
    <property type="term" value="C:membrane"/>
    <property type="evidence" value="ECO:0007669"/>
    <property type="project" value="UniProtKB-SubCell"/>
</dbReference>
<dbReference type="PANTHER" id="PTHR32322">
    <property type="entry name" value="INNER MEMBRANE TRANSPORTER"/>
    <property type="match status" value="1"/>
</dbReference>
<feature type="transmembrane region" description="Helical" evidence="6">
    <location>
        <begin position="126"/>
        <end position="145"/>
    </location>
</feature>
<evidence type="ECO:0000256" key="3">
    <source>
        <dbReference type="ARBA" id="ARBA00022692"/>
    </source>
</evidence>
<proteinExistence type="inferred from homology"/>
<organism evidence="8 9">
    <name type="scientific">Camelimonas lactis</name>
    <dbReference type="NCBI Taxonomy" id="659006"/>
    <lineage>
        <taxon>Bacteria</taxon>
        <taxon>Pseudomonadati</taxon>
        <taxon>Pseudomonadota</taxon>
        <taxon>Alphaproteobacteria</taxon>
        <taxon>Hyphomicrobiales</taxon>
        <taxon>Chelatococcaceae</taxon>
        <taxon>Camelimonas</taxon>
    </lineage>
</organism>
<dbReference type="InterPro" id="IPR037185">
    <property type="entry name" value="EmrE-like"/>
</dbReference>
<keyword evidence="4 6" id="KW-1133">Transmembrane helix</keyword>
<dbReference type="InterPro" id="IPR000620">
    <property type="entry name" value="EamA_dom"/>
</dbReference>
<feature type="transmembrane region" description="Helical" evidence="6">
    <location>
        <begin position="216"/>
        <end position="238"/>
    </location>
</feature>
<comment type="caution">
    <text evidence="8">The sequence shown here is derived from an EMBL/GenBank/DDBJ whole genome shotgun (WGS) entry which is preliminary data.</text>
</comment>
<feature type="transmembrane region" description="Helical" evidence="6">
    <location>
        <begin position="94"/>
        <end position="114"/>
    </location>
</feature>
<reference evidence="8 9" key="1">
    <citation type="submission" date="2019-03" db="EMBL/GenBank/DDBJ databases">
        <title>Genomic Encyclopedia of Type Strains, Phase IV (KMG-IV): sequencing the most valuable type-strain genomes for metagenomic binning, comparative biology and taxonomic classification.</title>
        <authorList>
            <person name="Goeker M."/>
        </authorList>
    </citation>
    <scope>NUCLEOTIDE SEQUENCE [LARGE SCALE GENOMIC DNA]</scope>
    <source>
        <strain evidence="8 9">DSM 22958</strain>
    </source>
</reference>
<feature type="transmembrane region" description="Helical" evidence="6">
    <location>
        <begin position="245"/>
        <end position="265"/>
    </location>
</feature>
<comment type="subcellular location">
    <subcellularLocation>
        <location evidence="1">Membrane</location>
        <topology evidence="1">Multi-pass membrane protein</topology>
    </subcellularLocation>
</comment>
<feature type="domain" description="EamA" evidence="7">
    <location>
        <begin position="155"/>
        <end position="288"/>
    </location>
</feature>
<dbReference type="InterPro" id="IPR050638">
    <property type="entry name" value="AA-Vitamin_Transporters"/>
</dbReference>
<feature type="transmembrane region" description="Helical" evidence="6">
    <location>
        <begin position="271"/>
        <end position="288"/>
    </location>
</feature>
<sequence length="304" mass="31541">MSHSAPAVRLAGVALVIILASGYIVARYVAPHAEPLTFLSVRFAATALVMGVIAVAARAPWPTTMRQWRDIAIAGALLQGVMLSGVFWSVRHGLPAGVCALILALQPVLTGLLAGPFLGERVTVRAWMGLGAGLVGAGMVLAPRLAGDDALPPAAILAAGCGLVAISVGTLWQKKTGQTGDLRVNVTIQFLAAFVLVTPLALLVEDLHFDGAGELWVAMAWSVLGTSAAGILLMLWLLRRMQVSAMSALFYLVPVAAAAMTWLVFGETLTPVQILGMVIAVAGVWLANRTPRPVAAPSVPAPPA</sequence>
<dbReference type="OrthoDB" id="9809509at2"/>
<gene>
    <name evidence="8" type="ORF">EV666_10399</name>
</gene>
<feature type="transmembrane region" description="Helical" evidence="6">
    <location>
        <begin position="36"/>
        <end position="59"/>
    </location>
</feature>
<evidence type="ECO:0000256" key="4">
    <source>
        <dbReference type="ARBA" id="ARBA00022989"/>
    </source>
</evidence>
<dbReference type="RefSeq" id="WP_132004027.1">
    <property type="nucleotide sequence ID" value="NZ_JBHUNN010000002.1"/>
</dbReference>
<accession>A0A4R2GY21</accession>
<evidence type="ECO:0000256" key="5">
    <source>
        <dbReference type="ARBA" id="ARBA00023136"/>
    </source>
</evidence>
<dbReference type="Pfam" id="PF00892">
    <property type="entry name" value="EamA"/>
    <property type="match status" value="2"/>
</dbReference>
<evidence type="ECO:0000259" key="7">
    <source>
        <dbReference type="Pfam" id="PF00892"/>
    </source>
</evidence>
<dbReference type="PANTHER" id="PTHR32322:SF2">
    <property type="entry name" value="EAMA DOMAIN-CONTAINING PROTEIN"/>
    <property type="match status" value="1"/>
</dbReference>
<evidence type="ECO:0000313" key="9">
    <source>
        <dbReference type="Proteomes" id="UP000294881"/>
    </source>
</evidence>
<feature type="transmembrane region" description="Helical" evidence="6">
    <location>
        <begin position="184"/>
        <end position="204"/>
    </location>
</feature>
<dbReference type="AlphaFoldDB" id="A0A4R2GY21"/>
<dbReference type="SUPFAM" id="SSF103481">
    <property type="entry name" value="Multidrug resistance efflux transporter EmrE"/>
    <property type="match status" value="2"/>
</dbReference>
<dbReference type="Gene3D" id="1.10.3730.20">
    <property type="match status" value="1"/>
</dbReference>
<name>A0A4R2GY21_9HYPH</name>
<comment type="similarity">
    <text evidence="2">Belongs to the EamA transporter family.</text>
</comment>
<feature type="domain" description="EamA" evidence="7">
    <location>
        <begin position="11"/>
        <end position="141"/>
    </location>
</feature>
<keyword evidence="9" id="KW-1185">Reference proteome</keyword>
<evidence type="ECO:0000256" key="6">
    <source>
        <dbReference type="SAM" id="Phobius"/>
    </source>
</evidence>
<evidence type="ECO:0000256" key="2">
    <source>
        <dbReference type="ARBA" id="ARBA00007362"/>
    </source>
</evidence>
<feature type="transmembrane region" description="Helical" evidence="6">
    <location>
        <begin position="151"/>
        <end position="172"/>
    </location>
</feature>
<feature type="transmembrane region" description="Helical" evidence="6">
    <location>
        <begin position="7"/>
        <end position="30"/>
    </location>
</feature>
<feature type="transmembrane region" description="Helical" evidence="6">
    <location>
        <begin position="71"/>
        <end position="88"/>
    </location>
</feature>
<dbReference type="Proteomes" id="UP000294881">
    <property type="component" value="Unassembled WGS sequence"/>
</dbReference>
<keyword evidence="3 6" id="KW-0812">Transmembrane</keyword>
<protein>
    <submittedName>
        <fullName evidence="8">Threonine/homoserine efflux transporter RhtA</fullName>
    </submittedName>
</protein>
<evidence type="ECO:0000313" key="8">
    <source>
        <dbReference type="EMBL" id="TCO14591.1"/>
    </source>
</evidence>
<evidence type="ECO:0000256" key="1">
    <source>
        <dbReference type="ARBA" id="ARBA00004141"/>
    </source>
</evidence>
<keyword evidence="5 6" id="KW-0472">Membrane</keyword>